<evidence type="ECO:0000259" key="2">
    <source>
        <dbReference type="Pfam" id="PF00485"/>
    </source>
</evidence>
<evidence type="ECO:0000256" key="1">
    <source>
        <dbReference type="SAM" id="MobiDB-lite"/>
    </source>
</evidence>
<protein>
    <submittedName>
        <fullName evidence="3">Pantothenate kinase</fullName>
    </submittedName>
</protein>
<dbReference type="GO" id="GO:0005524">
    <property type="term" value="F:ATP binding"/>
    <property type="evidence" value="ECO:0007669"/>
    <property type="project" value="InterPro"/>
</dbReference>
<dbReference type="RefSeq" id="WP_179664972.1">
    <property type="nucleotide sequence ID" value="NZ_JACCBG010000001.1"/>
</dbReference>
<comment type="caution">
    <text evidence="3">The sequence shown here is derived from an EMBL/GenBank/DDBJ whole genome shotgun (WGS) entry which is preliminary data.</text>
</comment>
<dbReference type="InterPro" id="IPR006083">
    <property type="entry name" value="PRK/URK"/>
</dbReference>
<dbReference type="NCBIfam" id="NF006743">
    <property type="entry name" value="PRK09270.1-2"/>
    <property type="match status" value="1"/>
</dbReference>
<evidence type="ECO:0000313" key="4">
    <source>
        <dbReference type="Proteomes" id="UP000535511"/>
    </source>
</evidence>
<organism evidence="3 4">
    <name type="scientific">Nocardioides panaciterrulae</name>
    <dbReference type="NCBI Taxonomy" id="661492"/>
    <lineage>
        <taxon>Bacteria</taxon>
        <taxon>Bacillati</taxon>
        <taxon>Actinomycetota</taxon>
        <taxon>Actinomycetes</taxon>
        <taxon>Propionibacteriales</taxon>
        <taxon>Nocardioidaceae</taxon>
        <taxon>Nocardioides</taxon>
    </lineage>
</organism>
<keyword evidence="3" id="KW-0808">Transferase</keyword>
<dbReference type="InterPro" id="IPR027417">
    <property type="entry name" value="P-loop_NTPase"/>
</dbReference>
<keyword evidence="3" id="KW-0418">Kinase</keyword>
<reference evidence="3 4" key="1">
    <citation type="submission" date="2020-07" db="EMBL/GenBank/DDBJ databases">
        <title>Sequencing the genomes of 1000 actinobacteria strains.</title>
        <authorList>
            <person name="Klenk H.-P."/>
        </authorList>
    </citation>
    <scope>NUCLEOTIDE SEQUENCE [LARGE SCALE GENOMIC DNA]</scope>
    <source>
        <strain evidence="3 4">DSM 21350</strain>
    </source>
</reference>
<accession>A0A7Y9E913</accession>
<dbReference type="AlphaFoldDB" id="A0A7Y9E913"/>
<dbReference type="PANTHER" id="PTHR10285">
    <property type="entry name" value="URIDINE KINASE"/>
    <property type="match status" value="1"/>
</dbReference>
<dbReference type="Pfam" id="PF00485">
    <property type="entry name" value="PRK"/>
    <property type="match status" value="1"/>
</dbReference>
<dbReference type="Gene3D" id="3.40.50.300">
    <property type="entry name" value="P-loop containing nucleotide triphosphate hydrolases"/>
    <property type="match status" value="2"/>
</dbReference>
<feature type="domain" description="Phosphoribulokinase/uridine kinase" evidence="2">
    <location>
        <begin position="26"/>
        <end position="210"/>
    </location>
</feature>
<name>A0A7Y9E913_9ACTN</name>
<dbReference type="SUPFAM" id="SSF52540">
    <property type="entry name" value="P-loop containing nucleoside triphosphate hydrolases"/>
    <property type="match status" value="1"/>
</dbReference>
<dbReference type="GO" id="GO:0016301">
    <property type="term" value="F:kinase activity"/>
    <property type="evidence" value="ECO:0007669"/>
    <property type="project" value="UniProtKB-KW"/>
</dbReference>
<feature type="region of interest" description="Disordered" evidence="1">
    <location>
        <begin position="207"/>
        <end position="260"/>
    </location>
</feature>
<dbReference type="Proteomes" id="UP000535511">
    <property type="component" value="Unassembled WGS sequence"/>
</dbReference>
<dbReference type="EMBL" id="JACCBG010000001">
    <property type="protein sequence ID" value="NYD43436.1"/>
    <property type="molecule type" value="Genomic_DNA"/>
</dbReference>
<evidence type="ECO:0000313" key="3">
    <source>
        <dbReference type="EMBL" id="NYD43436.1"/>
    </source>
</evidence>
<proteinExistence type="predicted"/>
<keyword evidence="4" id="KW-1185">Reference proteome</keyword>
<sequence>MSWEQTLDEAVAAARQLASPGSRKLLGIAGAPGGGKSTIARAVVDRLAPLACYVPMDGFHLSNAELDRLGRRDRKGAPDTFDAAGYVALLRRLRAGGADTVYAPAYYRGLEEAIAAAVAVPPDVPLVVTEGNYLLLDEGAWAGVRPLLDAVWYVEIDEATRLEQLLRRHITYGKTPDQARAWVHGSDQRNAELVARTRHRADLVVHAAPAQHPGRPPDGAQGAMADDGSSTPPPGAHDAHDAPTAPPANGGNPRKELSGD</sequence>
<gene>
    <name evidence="3" type="ORF">BJZ21_003519</name>
</gene>